<dbReference type="Proteomes" id="UP000095087">
    <property type="component" value="Unassembled WGS sequence"/>
</dbReference>
<gene>
    <name evidence="1" type="ORF">A7A08_03002</name>
</gene>
<accession>A0A1E2RVS1</accession>
<protein>
    <submittedName>
        <fullName evidence="1">Uncharacterized protein</fullName>
    </submittedName>
</protein>
<name>A0A1E2RVS1_9HYPH</name>
<evidence type="ECO:0000313" key="1">
    <source>
        <dbReference type="EMBL" id="ODA66149.1"/>
    </source>
</evidence>
<evidence type="ECO:0000313" key="2">
    <source>
        <dbReference type="Proteomes" id="UP000095087"/>
    </source>
</evidence>
<dbReference type="RefSeq" id="WP_169823016.1">
    <property type="nucleotide sequence ID" value="NZ_MASI01000010.1"/>
</dbReference>
<organism evidence="1 2">
    <name type="scientific">Methyloligella halotolerans</name>
    <dbReference type="NCBI Taxonomy" id="1177755"/>
    <lineage>
        <taxon>Bacteria</taxon>
        <taxon>Pseudomonadati</taxon>
        <taxon>Pseudomonadota</taxon>
        <taxon>Alphaproteobacteria</taxon>
        <taxon>Hyphomicrobiales</taxon>
        <taxon>Hyphomicrobiaceae</taxon>
        <taxon>Methyloligella</taxon>
    </lineage>
</organism>
<dbReference type="AlphaFoldDB" id="A0A1E2RVS1"/>
<proteinExistence type="predicted"/>
<sequence>MDLSANDRAFLRGQFGETHPGLTPHQFDDLAEALFAEHYNNNPAYTWDANESCDR</sequence>
<dbReference type="EMBL" id="MASI01000010">
    <property type="protein sequence ID" value="ODA66149.1"/>
    <property type="molecule type" value="Genomic_DNA"/>
</dbReference>
<comment type="caution">
    <text evidence="1">The sequence shown here is derived from an EMBL/GenBank/DDBJ whole genome shotgun (WGS) entry which is preliminary data.</text>
</comment>
<keyword evidence="2" id="KW-1185">Reference proteome</keyword>
<dbReference type="STRING" id="1177755.A7A08_03002"/>
<reference evidence="1 2" key="1">
    <citation type="submission" date="2016-07" db="EMBL/GenBank/DDBJ databases">
        <title>Draft genome sequence of Methyloligella halotolerans C2T (VKM B-2706T=CCUG 61687T=DSM 25045T), a halotolerant polyhydroxybutyrate accumulating methylotroph.</title>
        <authorList>
            <person name="Vasilenko O.V."/>
            <person name="Doronina N.V."/>
            <person name="Poroshina M.N."/>
            <person name="Tarlachkov S.V."/>
            <person name="Trotsenko Y.A."/>
        </authorList>
    </citation>
    <scope>NUCLEOTIDE SEQUENCE [LARGE SCALE GENOMIC DNA]</scope>
    <source>
        <strain evidence="1 2">VKM B-2706</strain>
    </source>
</reference>